<keyword evidence="4 5" id="KW-0961">Cell wall biogenesis/degradation</keyword>
<dbReference type="PANTHER" id="PTHR34136">
    <property type="match status" value="1"/>
</dbReference>
<dbReference type="GO" id="GO:0019350">
    <property type="term" value="P:teichoic acid biosynthetic process"/>
    <property type="evidence" value="ECO:0007669"/>
    <property type="project" value="UniProtKB-UniRule"/>
</dbReference>
<dbReference type="HAMAP" id="MF_02070">
    <property type="entry name" value="TagA_TarA"/>
    <property type="match status" value="1"/>
</dbReference>
<sequence>MRTTLKILGVKIDILDLTGAVNRVIEFTKQDSAARPALIVTPNSEMLALASSDQELFNILNSAQLATADGIGVVIAARIMGQQLPERVAGFDLMQQLLANSASGERSFYFLGSKPGVVDQAVNNLQEHYPDLNISGYHHGYLNQENTAEVLQEINQQQPDLLLVGMGAPLQEKFLAANLSRLKVKAAFTVGGSFDVIAGQVNRAPRWMQKAGLEWLYRLLQEPSRLGRMMALPYFVYLVLKNRFIK</sequence>
<comment type="pathway">
    <text evidence="5">Cell wall biogenesis; teichoic acid biosynthesis.</text>
</comment>
<keyword evidence="7" id="KW-1185">Reference proteome</keyword>
<comment type="function">
    <text evidence="5">Catalyzes the conversion of GlcNAc-PP-undecaprenol into ManNAc-GlcNAc-PP-undecaprenol, the first committed lipid intermediate in the de novo synthesis of teichoic acid.</text>
</comment>
<dbReference type="STRING" id="29563.SAMN02983006_00441"/>
<dbReference type="AlphaFoldDB" id="A0A1I4FNU1"/>
<dbReference type="PANTHER" id="PTHR34136:SF1">
    <property type="entry name" value="UDP-N-ACETYL-D-MANNOSAMINURONIC ACID TRANSFERASE"/>
    <property type="match status" value="1"/>
</dbReference>
<dbReference type="CDD" id="cd06533">
    <property type="entry name" value="Glyco_transf_WecG_TagA"/>
    <property type="match status" value="1"/>
</dbReference>
<dbReference type="GO" id="GO:0047244">
    <property type="term" value="F:N-acetylglucosaminyldiphosphoundecaprenol N-acetyl-beta-D-mannosaminyltransferase activity"/>
    <property type="evidence" value="ECO:0007669"/>
    <property type="project" value="UniProtKB-UniRule"/>
</dbReference>
<dbReference type="EC" id="2.4.1.187" evidence="5"/>
<evidence type="ECO:0000256" key="5">
    <source>
        <dbReference type="HAMAP-Rule" id="MF_02070"/>
    </source>
</evidence>
<proteinExistence type="inferred from homology"/>
<comment type="catalytic activity">
    <reaction evidence="5">
        <text>UDP-N-acetyl-alpha-D-mannosamine + N-acetyl-alpha-D-glucosaminyl-di-trans,octa-cis-undecaprenyl diphosphate = N-acetyl-beta-D-mannosaminyl-(1-&gt;4)-N-acetyl-alpha-D-glucosaminyl di-trans,octa-cis-undecaprenyl diphosphate + UDP + H(+)</text>
        <dbReference type="Rhea" id="RHEA:16053"/>
        <dbReference type="ChEBI" id="CHEBI:15378"/>
        <dbReference type="ChEBI" id="CHEBI:58223"/>
        <dbReference type="ChEBI" id="CHEBI:62959"/>
        <dbReference type="ChEBI" id="CHEBI:68623"/>
        <dbReference type="ChEBI" id="CHEBI:132210"/>
        <dbReference type="EC" id="2.4.1.187"/>
    </reaction>
</comment>
<evidence type="ECO:0000313" key="7">
    <source>
        <dbReference type="Proteomes" id="UP000199006"/>
    </source>
</evidence>
<comment type="similarity">
    <text evidence="5">Belongs to the glycosyltransferase 26 family. TagA/TarA subfamily.</text>
</comment>
<protein>
    <recommendedName>
        <fullName evidence="5">N-acetylglucosaminyldiphosphoundecaprenol N-acetyl-beta-D-mannosaminyltransferase</fullName>
        <ecNumber evidence="5">2.4.1.187</ecNumber>
    </recommendedName>
    <alternativeName>
        <fullName evidence="5">N-acetylmannosaminyltransferase</fullName>
    </alternativeName>
    <alternativeName>
        <fullName evidence="5">UDP-N-acetylmannosamine transferase</fullName>
    </alternativeName>
    <alternativeName>
        <fullName evidence="5">UDP-N-acetylmannosamine:N-acetylglucosaminyl pyrophosphorylundecaprenol N-acetylmannosaminyltransferase</fullName>
    </alternativeName>
</protein>
<evidence type="ECO:0000256" key="3">
    <source>
        <dbReference type="ARBA" id="ARBA00022944"/>
    </source>
</evidence>
<keyword evidence="3 5" id="KW-0777">Teichoic acid biosynthesis</keyword>
<dbReference type="UniPathway" id="UPA00632"/>
<evidence type="ECO:0000256" key="2">
    <source>
        <dbReference type="ARBA" id="ARBA00022679"/>
    </source>
</evidence>
<evidence type="ECO:0000313" key="6">
    <source>
        <dbReference type="EMBL" id="SFL19119.1"/>
    </source>
</evidence>
<name>A0A1I4FNU1_9FIRM</name>
<keyword evidence="2 5" id="KW-0808">Transferase</keyword>
<dbReference type="Proteomes" id="UP000199006">
    <property type="component" value="Unassembled WGS sequence"/>
</dbReference>
<reference evidence="6 7" key="1">
    <citation type="submission" date="2016-10" db="EMBL/GenBank/DDBJ databases">
        <authorList>
            <person name="de Groot N.N."/>
        </authorList>
    </citation>
    <scope>NUCLEOTIDE SEQUENCE [LARGE SCALE GENOMIC DNA]</scope>
    <source>
        <strain evidence="6 7">ATCC 51327</strain>
    </source>
</reference>
<evidence type="ECO:0000256" key="4">
    <source>
        <dbReference type="ARBA" id="ARBA00023316"/>
    </source>
</evidence>
<accession>A0A1I4FNU1</accession>
<evidence type="ECO:0000256" key="1">
    <source>
        <dbReference type="ARBA" id="ARBA00022676"/>
    </source>
</evidence>
<dbReference type="InterPro" id="IPR004629">
    <property type="entry name" value="WecG_TagA_CpsF"/>
</dbReference>
<dbReference type="GO" id="GO:0071555">
    <property type="term" value="P:cell wall organization"/>
    <property type="evidence" value="ECO:0007669"/>
    <property type="project" value="UniProtKB-KW"/>
</dbReference>
<dbReference type="Pfam" id="PF03808">
    <property type="entry name" value="Glyco_tran_WecG"/>
    <property type="match status" value="1"/>
</dbReference>
<organism evidence="6 7">
    <name type="scientific">Halanaerobium salsuginis</name>
    <dbReference type="NCBI Taxonomy" id="29563"/>
    <lineage>
        <taxon>Bacteria</taxon>
        <taxon>Bacillati</taxon>
        <taxon>Bacillota</taxon>
        <taxon>Clostridia</taxon>
        <taxon>Halanaerobiales</taxon>
        <taxon>Halanaerobiaceae</taxon>
        <taxon>Halanaerobium</taxon>
    </lineage>
</organism>
<dbReference type="EMBL" id="FOTI01000003">
    <property type="protein sequence ID" value="SFL19119.1"/>
    <property type="molecule type" value="Genomic_DNA"/>
</dbReference>
<keyword evidence="1 5" id="KW-0328">Glycosyltransferase</keyword>
<dbReference type="RefSeq" id="WP_089858945.1">
    <property type="nucleotide sequence ID" value="NZ_FOTI01000003.1"/>
</dbReference>
<dbReference type="OrthoDB" id="9771846at2"/>
<dbReference type="InterPro" id="IPR034714">
    <property type="entry name" value="TagA_TarA"/>
</dbReference>
<gene>
    <name evidence="6" type="ORF">SAMN02983006_00441</name>
</gene>
<dbReference type="NCBIfam" id="TIGR00696">
    <property type="entry name" value="wecG_tagA_cpsF"/>
    <property type="match status" value="1"/>
</dbReference>